<dbReference type="RefSeq" id="WP_090406739.1">
    <property type="nucleotide sequence ID" value="NZ_FNKM01000002.1"/>
</dbReference>
<gene>
    <name evidence="9" type="primary">chrA</name>
    <name evidence="9" type="ORF">FIV39_12305</name>
    <name evidence="8" type="ORF">SAMN04490186_5321</name>
</gene>
<dbReference type="EMBL" id="VFES01000006">
    <property type="protein sequence ID" value="TWR66671.1"/>
    <property type="molecule type" value="Genomic_DNA"/>
</dbReference>
<proteinExistence type="inferred from homology"/>
<sequence length="402" mass="42303">MAHSPADRRENPWSVFLIFLRLGLTSFGGPIAHLGYFREEFVTRRRWLSERSYADLVALCQFLPGPASSQVGIALGLSRAGYGGALAAWLGFTLPSAVVLILLALGIARHSTAIPPGALHGLKVVAVAVVAQAVWGMARNLCTDAPRVAVMLLAACVALLQTSAWGQVGVILVAGVAGLLLFKPTPPTAHDALPVTISRRAGTLWLSLFVLLLAGLPILAQLIPNATLAVTDAFYRTGSLVFGGGHVVLPLLQAEVVPRHWVNNDVFLAGYGAAQAMPGPLFTFAAFLGASLNQAPTGWLGGLLCLLAIFVPSFLLVMGALPFWESLRRSPHTQAALVGVNAAVVGLLLAALYQPVWTSAIFTIQDFALALIGLAALMLWKLPPWLVVVGSGAAGWLLSLTV</sequence>
<accession>A0A1H1I8B5</accession>
<dbReference type="GO" id="GO:0005886">
    <property type="term" value="C:plasma membrane"/>
    <property type="evidence" value="ECO:0007669"/>
    <property type="project" value="UniProtKB-SubCell"/>
</dbReference>
<comment type="similarity">
    <text evidence="2">Belongs to the chromate ion transporter (CHR) (TC 2.A.51) family.</text>
</comment>
<keyword evidence="4 7" id="KW-0812">Transmembrane</keyword>
<evidence type="ECO:0000256" key="3">
    <source>
        <dbReference type="ARBA" id="ARBA00022475"/>
    </source>
</evidence>
<feature type="transmembrane region" description="Helical" evidence="7">
    <location>
        <begin position="203"/>
        <end position="223"/>
    </location>
</feature>
<feature type="transmembrane region" description="Helical" evidence="7">
    <location>
        <begin position="150"/>
        <end position="182"/>
    </location>
</feature>
<dbReference type="PANTHER" id="PTHR33567:SF3">
    <property type="entry name" value="CHROMATE ION TRANSPORTER (EUROFUNG)"/>
    <property type="match status" value="1"/>
</dbReference>
<evidence type="ECO:0000256" key="6">
    <source>
        <dbReference type="ARBA" id="ARBA00023136"/>
    </source>
</evidence>
<evidence type="ECO:0000256" key="5">
    <source>
        <dbReference type="ARBA" id="ARBA00022989"/>
    </source>
</evidence>
<organism evidence="9 11">
    <name type="scientific">Pseudomonas grimontii</name>
    <dbReference type="NCBI Taxonomy" id="129847"/>
    <lineage>
        <taxon>Bacteria</taxon>
        <taxon>Pseudomonadati</taxon>
        <taxon>Pseudomonadota</taxon>
        <taxon>Gammaproteobacteria</taxon>
        <taxon>Pseudomonadales</taxon>
        <taxon>Pseudomonadaceae</taxon>
        <taxon>Pseudomonas</taxon>
    </lineage>
</organism>
<feature type="transmembrane region" description="Helical" evidence="7">
    <location>
        <begin position="12"/>
        <end position="36"/>
    </location>
</feature>
<evidence type="ECO:0000313" key="9">
    <source>
        <dbReference type="EMBL" id="TWR66671.1"/>
    </source>
</evidence>
<keyword evidence="5 7" id="KW-1133">Transmembrane helix</keyword>
<evidence type="ECO:0000256" key="7">
    <source>
        <dbReference type="SAM" id="Phobius"/>
    </source>
</evidence>
<keyword evidence="3" id="KW-1003">Cell membrane</keyword>
<dbReference type="NCBIfam" id="TIGR00937">
    <property type="entry name" value="2A51"/>
    <property type="match status" value="1"/>
</dbReference>
<reference evidence="8 10" key="1">
    <citation type="submission" date="2016-10" db="EMBL/GenBank/DDBJ databases">
        <authorList>
            <person name="Varghese N."/>
            <person name="Submissions S."/>
        </authorList>
    </citation>
    <scope>NUCLEOTIDE SEQUENCE [LARGE SCALE GENOMIC DNA]</scope>
    <source>
        <strain evidence="8 10">BS2976</strain>
    </source>
</reference>
<dbReference type="PIRSF" id="PIRSF004810">
    <property type="entry name" value="ChrA"/>
    <property type="match status" value="1"/>
</dbReference>
<evidence type="ECO:0000313" key="8">
    <source>
        <dbReference type="EMBL" id="SDR33951.1"/>
    </source>
</evidence>
<comment type="caution">
    <text evidence="9">The sequence shown here is derived from an EMBL/GenBank/DDBJ whole genome shotgun (WGS) entry which is preliminary data.</text>
</comment>
<feature type="transmembrane region" description="Helical" evidence="7">
    <location>
        <begin position="87"/>
        <end position="108"/>
    </location>
</feature>
<keyword evidence="6 7" id="KW-0472">Membrane</keyword>
<dbReference type="InterPro" id="IPR014047">
    <property type="entry name" value="Chr_Tranpt_l_chain"/>
</dbReference>
<dbReference type="EMBL" id="FNKM01000002">
    <property type="protein sequence ID" value="SDR33951.1"/>
    <property type="molecule type" value="Genomic_DNA"/>
</dbReference>
<feature type="transmembrane region" description="Helical" evidence="7">
    <location>
        <begin position="299"/>
        <end position="323"/>
    </location>
</feature>
<dbReference type="Pfam" id="PF02417">
    <property type="entry name" value="Chromate_transp"/>
    <property type="match status" value="2"/>
</dbReference>
<dbReference type="Proteomes" id="UP000198740">
    <property type="component" value="Unassembled WGS sequence"/>
</dbReference>
<keyword evidence="10" id="KW-1185">Reference proteome</keyword>
<reference evidence="9 11" key="2">
    <citation type="submission" date="2019-06" db="EMBL/GenBank/DDBJ databases">
        <title>Pseudomonas bimorpha sp. nov. isolated from bovine raw milk and skim milk concentrate.</title>
        <authorList>
            <person name="Hofmann K."/>
            <person name="Huptas C."/>
            <person name="Doll E."/>
            <person name="Scherer S."/>
            <person name="Wenning M."/>
        </authorList>
    </citation>
    <scope>NUCLEOTIDE SEQUENCE [LARGE SCALE GENOMIC DNA]</scope>
    <source>
        <strain evidence="9 11">DSM 17515</strain>
    </source>
</reference>
<evidence type="ECO:0000313" key="10">
    <source>
        <dbReference type="Proteomes" id="UP000198740"/>
    </source>
</evidence>
<dbReference type="PANTHER" id="PTHR33567">
    <property type="entry name" value="CHROMATE ION TRANSPORTER (EUROFUNG)"/>
    <property type="match status" value="1"/>
</dbReference>
<feature type="transmembrane region" description="Helical" evidence="7">
    <location>
        <begin position="120"/>
        <end position="138"/>
    </location>
</feature>
<name>A0A1H1I8B5_9PSED</name>
<feature type="transmembrane region" description="Helical" evidence="7">
    <location>
        <begin position="335"/>
        <end position="353"/>
    </location>
</feature>
<evidence type="ECO:0000313" key="11">
    <source>
        <dbReference type="Proteomes" id="UP000317267"/>
    </source>
</evidence>
<dbReference type="Proteomes" id="UP000317267">
    <property type="component" value="Unassembled WGS sequence"/>
</dbReference>
<evidence type="ECO:0000256" key="2">
    <source>
        <dbReference type="ARBA" id="ARBA00005262"/>
    </source>
</evidence>
<evidence type="ECO:0000256" key="1">
    <source>
        <dbReference type="ARBA" id="ARBA00004651"/>
    </source>
</evidence>
<dbReference type="InterPro" id="IPR003370">
    <property type="entry name" value="Chromate_transpt"/>
</dbReference>
<feature type="transmembrane region" description="Helical" evidence="7">
    <location>
        <begin position="235"/>
        <end position="254"/>
    </location>
</feature>
<dbReference type="GO" id="GO:0015109">
    <property type="term" value="F:chromate transmembrane transporter activity"/>
    <property type="evidence" value="ECO:0007669"/>
    <property type="project" value="InterPro"/>
</dbReference>
<comment type="subcellular location">
    <subcellularLocation>
        <location evidence="1">Cell membrane</location>
        <topology evidence="1">Multi-pass membrane protein</topology>
    </subcellularLocation>
</comment>
<feature type="transmembrane region" description="Helical" evidence="7">
    <location>
        <begin position="359"/>
        <end position="380"/>
    </location>
</feature>
<evidence type="ECO:0000256" key="4">
    <source>
        <dbReference type="ARBA" id="ARBA00022692"/>
    </source>
</evidence>
<feature type="transmembrane region" description="Helical" evidence="7">
    <location>
        <begin position="266"/>
        <end position="287"/>
    </location>
</feature>
<protein>
    <submittedName>
        <fullName evidence="9">Chromate efflux transporter</fullName>
    </submittedName>
    <submittedName>
        <fullName evidence="8">Chromate transporter</fullName>
    </submittedName>
</protein>
<dbReference type="OrthoDB" id="8969999at2"/>
<dbReference type="AlphaFoldDB" id="A0A1H1I8B5"/>